<name>A0A0S2IAD8_NAENU</name>
<reference evidence="1" key="1">
    <citation type="journal article" date="2016" name="Genome Announc.">
        <title>Mitochondrial Genome Sequence of the Galapagos Endemic Land Snail Naesiotus nux.</title>
        <authorList>
            <person name="Hunter S.S."/>
            <person name="Settles M.L."/>
            <person name="New D.D."/>
            <person name="Parent C.E."/>
            <person name="Gerritsen A.T."/>
        </authorList>
    </citation>
    <scope>NUCLEOTIDE SEQUENCE</scope>
</reference>
<dbReference type="GeneID" id="26377161"/>
<dbReference type="EMBL" id="KT821554">
    <property type="protein sequence ID" value="ALO20563.1"/>
    <property type="molecule type" value="Genomic_DNA"/>
</dbReference>
<protein>
    <submittedName>
        <fullName evidence="1">ATP synthase F0 subunit 8</fullName>
    </submittedName>
</protein>
<dbReference type="RefSeq" id="YP_009184211.1">
    <property type="nucleotide sequence ID" value="NC_028553.1"/>
</dbReference>
<dbReference type="AlphaFoldDB" id="A0A0S2IAD8"/>
<evidence type="ECO:0000313" key="1">
    <source>
        <dbReference type="EMBL" id="ALO20563.1"/>
    </source>
</evidence>
<gene>
    <name evidence="1" type="primary">atp8</name>
</gene>
<dbReference type="CTD" id="4509"/>
<accession>A0A0S2IAD8</accession>
<organism evidence="1">
    <name type="scientific">Naesiotus nux</name>
    <name type="common">Galapagos land snail</name>
    <name type="synonym">Bulimus nux</name>
    <dbReference type="NCBI Taxonomy" id="1755238"/>
    <lineage>
        <taxon>Eukaryota</taxon>
        <taxon>Metazoa</taxon>
        <taxon>Spiralia</taxon>
        <taxon>Lophotrochozoa</taxon>
        <taxon>Mollusca</taxon>
        <taxon>Gastropoda</taxon>
        <taxon>Heterobranchia</taxon>
        <taxon>Euthyneura</taxon>
        <taxon>Panpulmonata</taxon>
        <taxon>Eupulmonata</taxon>
        <taxon>Stylommatophora</taxon>
        <taxon>Helicina</taxon>
        <taxon>Orthalicoidea</taxon>
        <taxon>Orthalicidae</taxon>
        <taxon>Naesiotus</taxon>
    </lineage>
</organism>
<geneLocation type="mitochondrion" evidence="1"/>
<keyword evidence="1" id="KW-0496">Mitochondrion</keyword>
<sequence length="50" mass="5783">MPQLAPHMGLTIFLVMTFLILIYSVLYSKLILPNKKSFSLNKITKKVKIF</sequence>
<proteinExistence type="predicted"/>